<dbReference type="GO" id="GO:0070985">
    <property type="term" value="C:transcription factor TFIIK complex"/>
    <property type="evidence" value="ECO:0007669"/>
    <property type="project" value="TreeGrafter"/>
</dbReference>
<dbReference type="EMBL" id="JALJOS010000001">
    <property type="protein sequence ID" value="KAK9844956.1"/>
    <property type="molecule type" value="Genomic_DNA"/>
</dbReference>
<keyword evidence="6" id="KW-0067">ATP-binding</keyword>
<dbReference type="GO" id="GO:0045944">
    <property type="term" value="P:positive regulation of transcription by RNA polymerase II"/>
    <property type="evidence" value="ECO:0007669"/>
    <property type="project" value="TreeGrafter"/>
</dbReference>
<name>A0AAW1SH38_9CHLO</name>
<evidence type="ECO:0000256" key="1">
    <source>
        <dbReference type="ARBA" id="ARBA00012409"/>
    </source>
</evidence>
<dbReference type="AlphaFoldDB" id="A0AAW1SH38"/>
<dbReference type="PANTHER" id="PTHR24056">
    <property type="entry name" value="CELL DIVISION PROTEIN KINASE"/>
    <property type="match status" value="1"/>
</dbReference>
<evidence type="ECO:0000256" key="7">
    <source>
        <dbReference type="SAM" id="MobiDB-lite"/>
    </source>
</evidence>
<evidence type="ECO:0000256" key="3">
    <source>
        <dbReference type="ARBA" id="ARBA00022679"/>
    </source>
</evidence>
<dbReference type="Proteomes" id="UP001438707">
    <property type="component" value="Unassembled WGS sequence"/>
</dbReference>
<dbReference type="EC" id="2.7.11.23" evidence="1"/>
<dbReference type="InterPro" id="IPR050108">
    <property type="entry name" value="CDK"/>
</dbReference>
<feature type="domain" description="Protein kinase" evidence="8">
    <location>
        <begin position="1"/>
        <end position="145"/>
    </location>
</feature>
<evidence type="ECO:0000256" key="5">
    <source>
        <dbReference type="ARBA" id="ARBA00022777"/>
    </source>
</evidence>
<reference evidence="9 10" key="1">
    <citation type="journal article" date="2024" name="Nat. Commun.">
        <title>Phylogenomics reveals the evolutionary origins of lichenization in chlorophyte algae.</title>
        <authorList>
            <person name="Puginier C."/>
            <person name="Libourel C."/>
            <person name="Otte J."/>
            <person name="Skaloud P."/>
            <person name="Haon M."/>
            <person name="Grisel S."/>
            <person name="Petersen M."/>
            <person name="Berrin J.G."/>
            <person name="Delaux P.M."/>
            <person name="Dal Grande F."/>
            <person name="Keller J."/>
        </authorList>
    </citation>
    <scope>NUCLEOTIDE SEQUENCE [LARGE SCALE GENOMIC DNA]</scope>
    <source>
        <strain evidence="9 10">SAG 2145</strain>
    </source>
</reference>
<dbReference type="Pfam" id="PF00069">
    <property type="entry name" value="Pkinase"/>
    <property type="match status" value="1"/>
</dbReference>
<dbReference type="PROSITE" id="PS50011">
    <property type="entry name" value="PROTEIN_KINASE_DOM"/>
    <property type="match status" value="1"/>
</dbReference>
<keyword evidence="4" id="KW-0547">Nucleotide-binding</keyword>
<evidence type="ECO:0000259" key="8">
    <source>
        <dbReference type="PROSITE" id="PS50011"/>
    </source>
</evidence>
<dbReference type="GO" id="GO:0005524">
    <property type="term" value="F:ATP binding"/>
    <property type="evidence" value="ECO:0007669"/>
    <property type="project" value="UniProtKB-KW"/>
</dbReference>
<dbReference type="GO" id="GO:0004693">
    <property type="term" value="F:cyclin-dependent protein serine/threonine kinase activity"/>
    <property type="evidence" value="ECO:0007669"/>
    <property type="project" value="TreeGrafter"/>
</dbReference>
<dbReference type="InterPro" id="IPR011009">
    <property type="entry name" value="Kinase-like_dom_sf"/>
</dbReference>
<protein>
    <recommendedName>
        <fullName evidence="1">[RNA-polymerase]-subunit kinase</fullName>
        <ecNumber evidence="1">2.7.11.23</ecNumber>
    </recommendedName>
</protein>
<proteinExistence type="predicted"/>
<evidence type="ECO:0000313" key="10">
    <source>
        <dbReference type="Proteomes" id="UP001438707"/>
    </source>
</evidence>
<feature type="compositionally biased region" description="Basic and acidic residues" evidence="7">
    <location>
        <begin position="315"/>
        <end position="326"/>
    </location>
</feature>
<dbReference type="FunFam" id="1.10.510.10:FF:000624">
    <property type="entry name" value="Mitogen-activated protein kinase"/>
    <property type="match status" value="1"/>
</dbReference>
<dbReference type="GO" id="GO:0005737">
    <property type="term" value="C:cytoplasm"/>
    <property type="evidence" value="ECO:0007669"/>
    <property type="project" value="TreeGrafter"/>
</dbReference>
<keyword evidence="3" id="KW-0808">Transferase</keyword>
<keyword evidence="10" id="KW-1185">Reference proteome</keyword>
<evidence type="ECO:0000256" key="2">
    <source>
        <dbReference type="ARBA" id="ARBA00022527"/>
    </source>
</evidence>
<dbReference type="SUPFAM" id="SSF56112">
    <property type="entry name" value="Protein kinase-like (PK-like)"/>
    <property type="match status" value="1"/>
</dbReference>
<dbReference type="GO" id="GO:0008353">
    <property type="term" value="F:RNA polymerase II CTD heptapeptide repeat kinase activity"/>
    <property type="evidence" value="ECO:0007669"/>
    <property type="project" value="UniProtKB-EC"/>
</dbReference>
<dbReference type="Gene3D" id="1.10.510.10">
    <property type="entry name" value="Transferase(Phosphotransferase) domain 1"/>
    <property type="match status" value="1"/>
</dbReference>
<dbReference type="SMART" id="SM00220">
    <property type="entry name" value="S_TKc"/>
    <property type="match status" value="1"/>
</dbReference>
<keyword evidence="2" id="KW-0723">Serine/threonine-protein kinase</keyword>
<evidence type="ECO:0000256" key="4">
    <source>
        <dbReference type="ARBA" id="ARBA00022741"/>
    </source>
</evidence>
<comment type="caution">
    <text evidence="9">The sequence shown here is derived from an EMBL/GenBank/DDBJ whole genome shotgun (WGS) entry which is preliminary data.</text>
</comment>
<feature type="compositionally biased region" description="Pro residues" evidence="7">
    <location>
        <begin position="250"/>
        <end position="265"/>
    </location>
</feature>
<feature type="region of interest" description="Disordered" evidence="7">
    <location>
        <begin position="204"/>
        <end position="288"/>
    </location>
</feature>
<dbReference type="InterPro" id="IPR000719">
    <property type="entry name" value="Prot_kinase_dom"/>
</dbReference>
<gene>
    <name evidence="9" type="ORF">WJX74_009039</name>
</gene>
<accession>A0AAW1SH38</accession>
<keyword evidence="5" id="KW-0418">Kinase</keyword>
<evidence type="ECO:0000313" key="9">
    <source>
        <dbReference type="EMBL" id="KAK9844956.1"/>
    </source>
</evidence>
<feature type="region of interest" description="Disordered" evidence="7">
    <location>
        <begin position="301"/>
        <end position="350"/>
    </location>
</feature>
<sequence length="401" mass="43038">MKLGDFGLARIFGSPDSKYTNQVFARWYRAPELLYGSTLYTTSVDIWAAGCILAELLLRRPWLPGNTDLDQLGKIFGALGTPTLAQWPGMKSLPHFLEFNAMRATPLSQLFPQVSSDCLDLLRSLVAFDPARRPSAAAALQHAYFSQSPAPTPPAQLPKPKSRIEAPLRLPPQGASALQQAPGEQLNAKPDAIMAEARAPYAAEDIASGPGPSRGHLAAADHSAPEPSTDQAAAVPPGMTPASTADHDMLPPPSRPCPGTQPPPRALQFQSGGRPPPDLPGEGHEPSTNSIRKELLRQGGAHFPIGQSGMTSDIKQLDLDADDRPVTKRRRISDASLDDSSHDVQDDSTPLLHPQMRASYLDPAAARPQLNSGDRQYLKRKLAMDEAFNSDCTDGANAVHA</sequence>
<evidence type="ECO:0000256" key="6">
    <source>
        <dbReference type="ARBA" id="ARBA00022840"/>
    </source>
</evidence>
<dbReference type="PANTHER" id="PTHR24056:SF0">
    <property type="entry name" value="CYCLIN-DEPENDENT KINASE 7"/>
    <property type="match status" value="1"/>
</dbReference>
<organism evidence="9 10">
    <name type="scientific">Apatococcus lobatus</name>
    <dbReference type="NCBI Taxonomy" id="904363"/>
    <lineage>
        <taxon>Eukaryota</taxon>
        <taxon>Viridiplantae</taxon>
        <taxon>Chlorophyta</taxon>
        <taxon>core chlorophytes</taxon>
        <taxon>Trebouxiophyceae</taxon>
        <taxon>Chlorellales</taxon>
        <taxon>Chlorellaceae</taxon>
        <taxon>Apatococcus</taxon>
    </lineage>
</organism>